<name>A0A3P7U5K2_9BILA</name>
<proteinExistence type="predicted"/>
<dbReference type="Proteomes" id="UP000280834">
    <property type="component" value="Unassembled WGS sequence"/>
</dbReference>
<dbReference type="AlphaFoldDB" id="A0A3P7U5K2"/>
<evidence type="ECO:0000313" key="2">
    <source>
        <dbReference type="Proteomes" id="UP000280834"/>
    </source>
</evidence>
<gene>
    <name evidence="1" type="ORF">BTMF_LOCUS8070</name>
</gene>
<evidence type="ECO:0000313" key="1">
    <source>
        <dbReference type="EMBL" id="VDO26829.1"/>
    </source>
</evidence>
<dbReference type="EMBL" id="UZAG01016219">
    <property type="protein sequence ID" value="VDO26829.1"/>
    <property type="molecule type" value="Genomic_DNA"/>
</dbReference>
<keyword evidence="2" id="KW-1185">Reference proteome</keyword>
<accession>A0A3P7U5K2</accession>
<organism evidence="1 2">
    <name type="scientific">Brugia timori</name>
    <dbReference type="NCBI Taxonomy" id="42155"/>
    <lineage>
        <taxon>Eukaryota</taxon>
        <taxon>Metazoa</taxon>
        <taxon>Ecdysozoa</taxon>
        <taxon>Nematoda</taxon>
        <taxon>Chromadorea</taxon>
        <taxon>Rhabditida</taxon>
        <taxon>Spirurina</taxon>
        <taxon>Spiruromorpha</taxon>
        <taxon>Filarioidea</taxon>
        <taxon>Onchocercidae</taxon>
        <taxon>Brugia</taxon>
    </lineage>
</organism>
<sequence length="82" mass="9809">MQLKLKNESFYFAQSKYLIKIDDLSIKHINISQCFFKFNILIYQIFSKYFFSFDICKIFAQCLTHLTKHILINEITTVTADQ</sequence>
<reference evidence="1 2" key="1">
    <citation type="submission" date="2018-11" db="EMBL/GenBank/DDBJ databases">
        <authorList>
            <consortium name="Pathogen Informatics"/>
        </authorList>
    </citation>
    <scope>NUCLEOTIDE SEQUENCE [LARGE SCALE GENOMIC DNA]</scope>
</reference>
<protein>
    <submittedName>
        <fullName evidence="1">Uncharacterized protein</fullName>
    </submittedName>
</protein>